<evidence type="ECO:0000313" key="3">
    <source>
        <dbReference type="Proteomes" id="UP000252995"/>
    </source>
</evidence>
<name>A0A366G5N7_9GAMM</name>
<dbReference type="EMBL" id="QNRO01000030">
    <property type="protein sequence ID" value="RBP21726.1"/>
    <property type="molecule type" value="Genomic_DNA"/>
</dbReference>
<comment type="caution">
    <text evidence="2">The sequence shown here is derived from an EMBL/GenBank/DDBJ whole genome shotgun (WGS) entry which is preliminary data.</text>
</comment>
<gene>
    <name evidence="2" type="ORF">DET50_13017</name>
</gene>
<proteinExistence type="inferred from homology"/>
<dbReference type="OrthoDB" id="1164967at2"/>
<comment type="similarity">
    <text evidence="1">Belongs to the antirestriction protein family.</text>
</comment>
<organism evidence="2 3">
    <name type="scientific">Marinobacter pelagius</name>
    <dbReference type="NCBI Taxonomy" id="379482"/>
    <lineage>
        <taxon>Bacteria</taxon>
        <taxon>Pseudomonadati</taxon>
        <taxon>Pseudomonadota</taxon>
        <taxon>Gammaproteobacteria</taxon>
        <taxon>Pseudomonadales</taxon>
        <taxon>Marinobacteraceae</taxon>
        <taxon>Marinobacter</taxon>
    </lineage>
</organism>
<dbReference type="Gene3D" id="3.30.70.3580">
    <property type="entry name" value="Antirestriction protein"/>
    <property type="match status" value="1"/>
</dbReference>
<evidence type="ECO:0000256" key="1">
    <source>
        <dbReference type="ARBA" id="ARBA00008618"/>
    </source>
</evidence>
<protein>
    <submittedName>
        <fullName evidence="2">Antirestriction protein</fullName>
    </submittedName>
</protein>
<reference evidence="2 3" key="1">
    <citation type="submission" date="2018-06" db="EMBL/GenBank/DDBJ databases">
        <title>Freshwater and sediment microbial communities from various areas in North America, analyzing microbe dynamics in response to fracking.</title>
        <authorList>
            <person name="Lamendella R."/>
        </authorList>
    </citation>
    <scope>NUCLEOTIDE SEQUENCE [LARGE SCALE GENOMIC DNA]</scope>
    <source>
        <strain evidence="2 3">114J</strain>
    </source>
</reference>
<dbReference type="Proteomes" id="UP000252995">
    <property type="component" value="Unassembled WGS sequence"/>
</dbReference>
<dbReference type="InterPro" id="IPR004914">
    <property type="entry name" value="Antirestrict"/>
</dbReference>
<sequence length="151" mass="17277">MVPRSKPEETPMTEQAIETPLICSRVSDEQRMNILPRYAGKHFMLLEGLIYKVMGEYSEAYQGGYWIMWELSNGAFYMAPGDRRETFPMTCAGNWYSGTMTADAAGVVACLVAFNRLAWHTREERFINLFYGLREWAAEHPEASEIFAAID</sequence>
<evidence type="ECO:0000313" key="2">
    <source>
        <dbReference type="EMBL" id="RBP21726.1"/>
    </source>
</evidence>
<dbReference type="AlphaFoldDB" id="A0A366G5N7"/>
<accession>A0A366G5N7</accession>
<dbReference type="Pfam" id="PF03230">
    <property type="entry name" value="Antirestrict"/>
    <property type="match status" value="1"/>
</dbReference>
<dbReference type="InterPro" id="IPR042297">
    <property type="entry name" value="Antirestriction_sf"/>
</dbReference>